<feature type="compositionally biased region" description="Basic and acidic residues" evidence="10">
    <location>
        <begin position="78"/>
        <end position="101"/>
    </location>
</feature>
<proteinExistence type="inferred from homology"/>
<dbReference type="InterPro" id="IPR006260">
    <property type="entry name" value="TonB/TolA_C"/>
</dbReference>
<evidence type="ECO:0000313" key="13">
    <source>
        <dbReference type="Proteomes" id="UP000070617"/>
    </source>
</evidence>
<evidence type="ECO:0000256" key="8">
    <source>
        <dbReference type="ARBA" id="ARBA00022989"/>
    </source>
</evidence>
<comment type="subcellular location">
    <subcellularLocation>
        <location evidence="1">Cell inner membrane</location>
        <topology evidence="1">Single-pass membrane protein</topology>
        <orientation evidence="1">Periplasmic side</orientation>
    </subcellularLocation>
</comment>
<keyword evidence="9" id="KW-0472">Membrane</keyword>
<evidence type="ECO:0000256" key="1">
    <source>
        <dbReference type="ARBA" id="ARBA00004383"/>
    </source>
</evidence>
<keyword evidence="6" id="KW-0812">Transmembrane</keyword>
<dbReference type="GO" id="GO:0055085">
    <property type="term" value="P:transmembrane transport"/>
    <property type="evidence" value="ECO:0007669"/>
    <property type="project" value="InterPro"/>
</dbReference>
<feature type="domain" description="TonB C-terminal" evidence="11">
    <location>
        <begin position="170"/>
        <end position="259"/>
    </location>
</feature>
<dbReference type="GO" id="GO:0031992">
    <property type="term" value="F:energy transducer activity"/>
    <property type="evidence" value="ECO:0007669"/>
    <property type="project" value="TreeGrafter"/>
</dbReference>
<evidence type="ECO:0000256" key="9">
    <source>
        <dbReference type="ARBA" id="ARBA00023136"/>
    </source>
</evidence>
<keyword evidence="7" id="KW-0653">Protein transport</keyword>
<keyword evidence="4" id="KW-1003">Cell membrane</keyword>
<evidence type="ECO:0000313" key="12">
    <source>
        <dbReference type="EMBL" id="KXA13138.1"/>
    </source>
</evidence>
<gene>
    <name evidence="12" type="ORF">HMPREF3206_01596</name>
</gene>
<evidence type="ECO:0000256" key="6">
    <source>
        <dbReference type="ARBA" id="ARBA00022692"/>
    </source>
</evidence>
<evidence type="ECO:0000256" key="4">
    <source>
        <dbReference type="ARBA" id="ARBA00022475"/>
    </source>
</evidence>
<comment type="similarity">
    <text evidence="2">Belongs to the TonB family.</text>
</comment>
<feature type="region of interest" description="Disordered" evidence="10">
    <location>
        <begin position="48"/>
        <end position="101"/>
    </location>
</feature>
<keyword evidence="3" id="KW-0813">Transport</keyword>
<evidence type="ECO:0000259" key="11">
    <source>
        <dbReference type="PROSITE" id="PS52015"/>
    </source>
</evidence>
<dbReference type="PANTHER" id="PTHR33446:SF2">
    <property type="entry name" value="PROTEIN TONB"/>
    <property type="match status" value="1"/>
</dbReference>
<evidence type="ECO:0000256" key="3">
    <source>
        <dbReference type="ARBA" id="ARBA00022448"/>
    </source>
</evidence>
<keyword evidence="5" id="KW-0997">Cell inner membrane</keyword>
<evidence type="ECO:0000256" key="2">
    <source>
        <dbReference type="ARBA" id="ARBA00006555"/>
    </source>
</evidence>
<protein>
    <submittedName>
        <fullName evidence="12">TonB family domain protein</fullName>
    </submittedName>
</protein>
<keyword evidence="13" id="KW-1185">Reference proteome</keyword>
<dbReference type="RefSeq" id="WP_008801826.1">
    <property type="nucleotide sequence ID" value="NZ_KQ956568.1"/>
</dbReference>
<dbReference type="InterPro" id="IPR037682">
    <property type="entry name" value="TonB_C"/>
</dbReference>
<feature type="compositionally biased region" description="Polar residues" evidence="10">
    <location>
        <begin position="48"/>
        <end position="61"/>
    </location>
</feature>
<feature type="region of interest" description="Disordered" evidence="10">
    <location>
        <begin position="116"/>
        <end position="139"/>
    </location>
</feature>
<dbReference type="Pfam" id="PF03544">
    <property type="entry name" value="TonB_C"/>
    <property type="match status" value="1"/>
</dbReference>
<dbReference type="GO" id="GO:0098797">
    <property type="term" value="C:plasma membrane protein complex"/>
    <property type="evidence" value="ECO:0007669"/>
    <property type="project" value="TreeGrafter"/>
</dbReference>
<reference evidence="13" key="1">
    <citation type="submission" date="2016-01" db="EMBL/GenBank/DDBJ databases">
        <authorList>
            <person name="Mitreva M."/>
            <person name="Pepin K.H."/>
            <person name="Mihindukulasuriya K.A."/>
            <person name="Fulton R."/>
            <person name="Fronick C."/>
            <person name="O'Laughlin M."/>
            <person name="Miner T."/>
            <person name="Herter B."/>
            <person name="Rosa B.A."/>
            <person name="Cordes M."/>
            <person name="Tomlinson C."/>
            <person name="Wollam A."/>
            <person name="Palsikar V.B."/>
            <person name="Mardis E.R."/>
            <person name="Wilson R.K."/>
        </authorList>
    </citation>
    <scope>NUCLEOTIDE SEQUENCE [LARGE SCALE GENOMIC DNA]</scope>
    <source>
        <strain evidence="13">CMW8396</strain>
    </source>
</reference>
<dbReference type="InterPro" id="IPR051045">
    <property type="entry name" value="TonB-dependent_transducer"/>
</dbReference>
<evidence type="ECO:0000256" key="7">
    <source>
        <dbReference type="ARBA" id="ARBA00022927"/>
    </source>
</evidence>
<dbReference type="PANTHER" id="PTHR33446">
    <property type="entry name" value="PROTEIN TONB-RELATED"/>
    <property type="match status" value="1"/>
</dbReference>
<dbReference type="Gene3D" id="3.30.1150.10">
    <property type="match status" value="1"/>
</dbReference>
<dbReference type="STRING" id="134605.HMPREF3206_01596"/>
<dbReference type="SUPFAM" id="SSF74653">
    <property type="entry name" value="TolA/TonB C-terminal domain"/>
    <property type="match status" value="1"/>
</dbReference>
<dbReference type="GO" id="GO:0015031">
    <property type="term" value="P:protein transport"/>
    <property type="evidence" value="ECO:0007669"/>
    <property type="project" value="UniProtKB-KW"/>
</dbReference>
<evidence type="ECO:0000256" key="5">
    <source>
        <dbReference type="ARBA" id="ARBA00022519"/>
    </source>
</evidence>
<sequence length="259" mass="28210">MKKEVDIPCFLLSLGLSFLILFLLSSTLPKASEEVENLKIGLVAMENDNSLDSDGSSTTDAAPSELTKPQLPEPPTLEEIKEERKEESKEPETKVEEKVEEIGEIKKPNLADLKKTISKPKLENPSVNMDRFDKKTSPKNGIGIDIDRILSKATGQKGLPSGSRMGVVDGTAVIQWNPSNPEPSFPEVAKKTGKNGSVVLLITVNEIGDVISVRMEQGSGVPEINEAISKVARTWKVKLVKKGTSVGGTFVLKYSFHLK</sequence>
<dbReference type="EMBL" id="LRPX01000083">
    <property type="protein sequence ID" value="KXA13138.1"/>
    <property type="molecule type" value="Genomic_DNA"/>
</dbReference>
<organism evidence="12 13">
    <name type="scientific">Fusobacterium equinum</name>
    <dbReference type="NCBI Taxonomy" id="134605"/>
    <lineage>
        <taxon>Bacteria</taxon>
        <taxon>Fusobacteriati</taxon>
        <taxon>Fusobacteriota</taxon>
        <taxon>Fusobacteriia</taxon>
        <taxon>Fusobacteriales</taxon>
        <taxon>Fusobacteriaceae</taxon>
        <taxon>Fusobacterium</taxon>
    </lineage>
</organism>
<keyword evidence="8" id="KW-1133">Transmembrane helix</keyword>
<accession>A0A133NA24</accession>
<dbReference type="NCBIfam" id="TIGR01352">
    <property type="entry name" value="tonB_Cterm"/>
    <property type="match status" value="1"/>
</dbReference>
<name>A0A133NA24_9FUSO</name>
<dbReference type="Proteomes" id="UP000070617">
    <property type="component" value="Unassembled WGS sequence"/>
</dbReference>
<dbReference type="PROSITE" id="PS52015">
    <property type="entry name" value="TONB_CTD"/>
    <property type="match status" value="1"/>
</dbReference>
<evidence type="ECO:0000256" key="10">
    <source>
        <dbReference type="SAM" id="MobiDB-lite"/>
    </source>
</evidence>
<dbReference type="AlphaFoldDB" id="A0A133NA24"/>
<dbReference type="PATRIC" id="fig|134605.3.peg.1575"/>
<comment type="caution">
    <text evidence="12">The sequence shown here is derived from an EMBL/GenBank/DDBJ whole genome shotgun (WGS) entry which is preliminary data.</text>
</comment>